<name>B7Q248_IXOSC</name>
<evidence type="ECO:0000256" key="1">
    <source>
        <dbReference type="SAM" id="MobiDB-lite"/>
    </source>
</evidence>
<accession>B7Q248</accession>
<dbReference type="EMBL" id="ABJB010726207">
    <property type="status" value="NOT_ANNOTATED_CDS"/>
    <property type="molecule type" value="Genomic_DNA"/>
</dbReference>
<organism>
    <name type="scientific">Ixodes scapularis</name>
    <name type="common">Black-legged tick</name>
    <name type="synonym">Deer tick</name>
    <dbReference type="NCBI Taxonomy" id="6945"/>
    <lineage>
        <taxon>Eukaryota</taxon>
        <taxon>Metazoa</taxon>
        <taxon>Ecdysozoa</taxon>
        <taxon>Arthropoda</taxon>
        <taxon>Chelicerata</taxon>
        <taxon>Arachnida</taxon>
        <taxon>Acari</taxon>
        <taxon>Parasitiformes</taxon>
        <taxon>Ixodida</taxon>
        <taxon>Ixodoidea</taxon>
        <taxon>Ixodidae</taxon>
        <taxon>Ixodinae</taxon>
        <taxon>Ixodes</taxon>
    </lineage>
</organism>
<dbReference type="PaxDb" id="6945-B7Q248"/>
<feature type="region of interest" description="Disordered" evidence="1">
    <location>
        <begin position="49"/>
        <end position="77"/>
    </location>
</feature>
<evidence type="ECO:0000313" key="3">
    <source>
        <dbReference type="EnsemblMetazoa" id="ISCW009833-PA"/>
    </source>
</evidence>
<reference evidence="3" key="2">
    <citation type="submission" date="2020-05" db="UniProtKB">
        <authorList>
            <consortium name="EnsemblMetazoa"/>
        </authorList>
    </citation>
    <scope>IDENTIFICATION</scope>
    <source>
        <strain evidence="3">wikel</strain>
    </source>
</reference>
<dbReference type="InParanoid" id="B7Q248"/>
<dbReference type="EnsemblMetazoa" id="ISCW009833-RA">
    <property type="protein sequence ID" value="ISCW009833-PA"/>
    <property type="gene ID" value="ISCW009833"/>
</dbReference>
<evidence type="ECO:0000313" key="2">
    <source>
        <dbReference type="EMBL" id="EEC12920.1"/>
    </source>
</evidence>
<protein>
    <submittedName>
        <fullName evidence="2 3">Uncharacterized protein</fullName>
    </submittedName>
</protein>
<evidence type="ECO:0000313" key="4">
    <source>
        <dbReference type="Proteomes" id="UP000001555"/>
    </source>
</evidence>
<dbReference type="EMBL" id="DS841316">
    <property type="protein sequence ID" value="EEC12920.1"/>
    <property type="molecule type" value="Genomic_DNA"/>
</dbReference>
<dbReference type="HOGENOM" id="CLU_2640876_0_0_1"/>
<dbReference type="VEuPathDB" id="VectorBase:ISCW009833"/>
<feature type="compositionally biased region" description="Basic residues" evidence="1">
    <location>
        <begin position="66"/>
        <end position="77"/>
    </location>
</feature>
<dbReference type="Proteomes" id="UP000001555">
    <property type="component" value="Unassembled WGS sequence"/>
</dbReference>
<dbReference type="VEuPathDB" id="VectorBase:ISCI009833"/>
<proteinExistence type="predicted"/>
<dbReference type="AlphaFoldDB" id="B7Q248"/>
<reference evidence="2 4" key="1">
    <citation type="submission" date="2008-03" db="EMBL/GenBank/DDBJ databases">
        <title>Annotation of Ixodes scapularis.</title>
        <authorList>
            <consortium name="Ixodes scapularis Genome Project Consortium"/>
            <person name="Caler E."/>
            <person name="Hannick L.I."/>
            <person name="Bidwell S."/>
            <person name="Joardar V."/>
            <person name="Thiagarajan M."/>
            <person name="Amedeo P."/>
            <person name="Galinsky K.J."/>
            <person name="Schobel S."/>
            <person name="Inman J."/>
            <person name="Hostetler J."/>
            <person name="Miller J."/>
            <person name="Hammond M."/>
            <person name="Megy K."/>
            <person name="Lawson D."/>
            <person name="Kodira C."/>
            <person name="Sutton G."/>
            <person name="Meyer J."/>
            <person name="Hill C.A."/>
            <person name="Birren B."/>
            <person name="Nene V."/>
            <person name="Collins F."/>
            <person name="Alarcon-Chaidez F."/>
            <person name="Wikel S."/>
            <person name="Strausberg R."/>
        </authorList>
    </citation>
    <scope>NUCLEOTIDE SEQUENCE [LARGE SCALE GENOMIC DNA]</scope>
    <source>
        <strain evidence="4">Wikel</strain>
        <strain evidence="2">Wikel colony</strain>
    </source>
</reference>
<gene>
    <name evidence="2" type="ORF">IscW_ISCW009833</name>
</gene>
<sequence>MGRPHAVRDPPRGDAAALVVGRMTWDVAFADAIRAALVRAPGAGTAALPAVPPPLQGHFRQDQQRLHRKKRPTLAAY</sequence>
<keyword evidence="4" id="KW-1185">Reference proteome</keyword>